<protein>
    <submittedName>
        <fullName evidence="1">Uncharacterized protein</fullName>
    </submittedName>
</protein>
<dbReference type="AlphaFoldDB" id="A0A9N9N040"/>
<gene>
    <name evidence="1" type="ORF">CEUTPL_LOCUS14272</name>
</gene>
<dbReference type="EMBL" id="OU892285">
    <property type="protein sequence ID" value="CAG9773887.1"/>
    <property type="molecule type" value="Genomic_DNA"/>
</dbReference>
<evidence type="ECO:0000313" key="1">
    <source>
        <dbReference type="EMBL" id="CAG9773887.1"/>
    </source>
</evidence>
<organism evidence="1 2">
    <name type="scientific">Ceutorhynchus assimilis</name>
    <name type="common">cabbage seed weevil</name>
    <dbReference type="NCBI Taxonomy" id="467358"/>
    <lineage>
        <taxon>Eukaryota</taxon>
        <taxon>Metazoa</taxon>
        <taxon>Ecdysozoa</taxon>
        <taxon>Arthropoda</taxon>
        <taxon>Hexapoda</taxon>
        <taxon>Insecta</taxon>
        <taxon>Pterygota</taxon>
        <taxon>Neoptera</taxon>
        <taxon>Endopterygota</taxon>
        <taxon>Coleoptera</taxon>
        <taxon>Polyphaga</taxon>
        <taxon>Cucujiformia</taxon>
        <taxon>Curculionidae</taxon>
        <taxon>Ceutorhynchinae</taxon>
        <taxon>Ceutorhynchus</taxon>
    </lineage>
</organism>
<dbReference type="Proteomes" id="UP001152799">
    <property type="component" value="Chromosome 9"/>
</dbReference>
<reference evidence="1" key="1">
    <citation type="submission" date="2022-01" db="EMBL/GenBank/DDBJ databases">
        <authorList>
            <person name="King R."/>
        </authorList>
    </citation>
    <scope>NUCLEOTIDE SEQUENCE</scope>
</reference>
<accession>A0A9N9N040</accession>
<evidence type="ECO:0000313" key="2">
    <source>
        <dbReference type="Proteomes" id="UP001152799"/>
    </source>
</evidence>
<keyword evidence="2" id="KW-1185">Reference proteome</keyword>
<proteinExistence type="predicted"/>
<sequence length="136" mass="15988">MSIANNEDFKQIYENLEEKSKTLCTELEERLIIITATVKSLKTDISLEKQLWKEEIQKTIDLEKKISKHNHGDYIETILTKALKKNNDKIQNEIVYKQQLLEAENMCNLEMLKIKNSLECLAPLQAIVEEWNYCDK</sequence>
<name>A0A9N9N040_9CUCU</name>
<dbReference type="OrthoDB" id="6817099at2759"/>